<keyword evidence="3" id="KW-1185">Reference proteome</keyword>
<proteinExistence type="predicted"/>
<protein>
    <submittedName>
        <fullName evidence="2">Uncharacterized protein</fullName>
    </submittedName>
</protein>
<dbReference type="AlphaFoldDB" id="S8BSZ8"/>
<reference evidence="2 3" key="1">
    <citation type="journal article" date="2013" name="PLoS Genet.">
        <title>Genomic mechanisms accounting for the adaptation to parasitism in nematode-trapping fungi.</title>
        <authorList>
            <person name="Meerupati T."/>
            <person name="Andersson K.M."/>
            <person name="Friman E."/>
            <person name="Kumar D."/>
            <person name="Tunlid A."/>
            <person name="Ahren D."/>
        </authorList>
    </citation>
    <scope>NUCLEOTIDE SEQUENCE [LARGE SCALE GENOMIC DNA]</scope>
    <source>
        <strain evidence="2 3">CBS 200.50</strain>
    </source>
</reference>
<sequence>MPLGRVIDDIISTFQSPPPLASNPNTSQGAQSRKVTRLSRRARAAQMSRPDLERKMDTSAEKQVSFLGGQFGSVAAGTKETHGFVKDGASSGDINLKSGANIVEHTVNAIDSFEKGMHQYVRHKQYADEFNRRGYKRTPLKSTPPSQDYVGDFRKAYNKETVANKLVPIDMTMDYSSPAGPDTFVVGNDSSAFQYTRRR</sequence>
<gene>
    <name evidence="2" type="ORF">H072_3404</name>
</gene>
<accession>S8BSZ8</accession>
<name>S8BSZ8_DACHA</name>
<dbReference type="Proteomes" id="UP000015100">
    <property type="component" value="Unassembled WGS sequence"/>
</dbReference>
<feature type="compositionally biased region" description="Polar residues" evidence="1">
    <location>
        <begin position="22"/>
        <end position="33"/>
    </location>
</feature>
<evidence type="ECO:0000313" key="3">
    <source>
        <dbReference type="Proteomes" id="UP000015100"/>
    </source>
</evidence>
<feature type="compositionally biased region" description="Basic residues" evidence="1">
    <location>
        <begin position="34"/>
        <end position="43"/>
    </location>
</feature>
<organism evidence="2 3">
    <name type="scientific">Dactylellina haptotyla (strain CBS 200.50)</name>
    <name type="common">Nematode-trapping fungus</name>
    <name type="synonym">Monacrosporium haptotylum</name>
    <dbReference type="NCBI Taxonomy" id="1284197"/>
    <lineage>
        <taxon>Eukaryota</taxon>
        <taxon>Fungi</taxon>
        <taxon>Dikarya</taxon>
        <taxon>Ascomycota</taxon>
        <taxon>Pezizomycotina</taxon>
        <taxon>Orbiliomycetes</taxon>
        <taxon>Orbiliales</taxon>
        <taxon>Orbiliaceae</taxon>
        <taxon>Dactylellina</taxon>
    </lineage>
</organism>
<evidence type="ECO:0000256" key="1">
    <source>
        <dbReference type="SAM" id="MobiDB-lite"/>
    </source>
</evidence>
<feature type="region of interest" description="Disordered" evidence="1">
    <location>
        <begin position="14"/>
        <end position="57"/>
    </location>
</feature>
<reference evidence="3" key="2">
    <citation type="submission" date="2013-04" db="EMBL/GenBank/DDBJ databases">
        <title>Genomic mechanisms accounting for the adaptation to parasitism in nematode-trapping fungi.</title>
        <authorList>
            <person name="Ahren D.G."/>
        </authorList>
    </citation>
    <scope>NUCLEOTIDE SEQUENCE [LARGE SCALE GENOMIC DNA]</scope>
    <source>
        <strain evidence="3">CBS 200.50</strain>
    </source>
</reference>
<dbReference type="HOGENOM" id="CLU_1372165_0_0_1"/>
<comment type="caution">
    <text evidence="2">The sequence shown here is derived from an EMBL/GenBank/DDBJ whole genome shotgun (WGS) entry which is preliminary data.</text>
</comment>
<evidence type="ECO:0000313" key="2">
    <source>
        <dbReference type="EMBL" id="EPS42628.1"/>
    </source>
</evidence>
<dbReference type="EMBL" id="AQGS01000107">
    <property type="protein sequence ID" value="EPS42628.1"/>
    <property type="molecule type" value="Genomic_DNA"/>
</dbReference>